<proteinExistence type="predicted"/>
<dbReference type="AlphaFoldDB" id="A0A6A6C408"/>
<accession>A0A6A6C408</accession>
<sequence length="179" mass="20193">MSTRAKDPDTKCHLFRLPPELRVVIYDLVLENLGFAGLDEDVLEEEESDDGDHLEEEDEAESVGTSEGVDGVEGIDIELGEESEENDDEDETPRYSPRLSRPPLLDVCKLVRREAAPMYNSRLTLIAIEILEESARVLGAELDVDDGYEDSKWLAEVLLDDVSGLWFGLAGAWMPWRRR</sequence>
<dbReference type="Proteomes" id="UP000799537">
    <property type="component" value="Unassembled WGS sequence"/>
</dbReference>
<organism evidence="2 3">
    <name type="scientific">Zasmidium cellare ATCC 36951</name>
    <dbReference type="NCBI Taxonomy" id="1080233"/>
    <lineage>
        <taxon>Eukaryota</taxon>
        <taxon>Fungi</taxon>
        <taxon>Dikarya</taxon>
        <taxon>Ascomycota</taxon>
        <taxon>Pezizomycotina</taxon>
        <taxon>Dothideomycetes</taxon>
        <taxon>Dothideomycetidae</taxon>
        <taxon>Mycosphaerellales</taxon>
        <taxon>Mycosphaerellaceae</taxon>
        <taxon>Zasmidium</taxon>
    </lineage>
</organism>
<keyword evidence="3" id="KW-1185">Reference proteome</keyword>
<dbReference type="EMBL" id="ML993618">
    <property type="protein sequence ID" value="KAF2161663.1"/>
    <property type="molecule type" value="Genomic_DNA"/>
</dbReference>
<protein>
    <recommendedName>
        <fullName evidence="4">F-box domain-containing protein</fullName>
    </recommendedName>
</protein>
<evidence type="ECO:0000313" key="2">
    <source>
        <dbReference type="EMBL" id="KAF2161663.1"/>
    </source>
</evidence>
<evidence type="ECO:0000313" key="3">
    <source>
        <dbReference type="Proteomes" id="UP000799537"/>
    </source>
</evidence>
<feature type="region of interest" description="Disordered" evidence="1">
    <location>
        <begin position="43"/>
        <end position="98"/>
    </location>
</feature>
<feature type="compositionally biased region" description="Acidic residues" evidence="1">
    <location>
        <begin position="73"/>
        <end position="91"/>
    </location>
</feature>
<evidence type="ECO:0008006" key="4">
    <source>
        <dbReference type="Google" id="ProtNLM"/>
    </source>
</evidence>
<feature type="compositionally biased region" description="Acidic residues" evidence="1">
    <location>
        <begin position="43"/>
        <end position="61"/>
    </location>
</feature>
<reference evidence="2" key="1">
    <citation type="journal article" date="2020" name="Stud. Mycol.">
        <title>101 Dothideomycetes genomes: a test case for predicting lifestyles and emergence of pathogens.</title>
        <authorList>
            <person name="Haridas S."/>
            <person name="Albert R."/>
            <person name="Binder M."/>
            <person name="Bloem J."/>
            <person name="Labutti K."/>
            <person name="Salamov A."/>
            <person name="Andreopoulos B."/>
            <person name="Baker S."/>
            <person name="Barry K."/>
            <person name="Bills G."/>
            <person name="Bluhm B."/>
            <person name="Cannon C."/>
            <person name="Castanera R."/>
            <person name="Culley D."/>
            <person name="Daum C."/>
            <person name="Ezra D."/>
            <person name="Gonzalez J."/>
            <person name="Henrissat B."/>
            <person name="Kuo A."/>
            <person name="Liang C."/>
            <person name="Lipzen A."/>
            <person name="Lutzoni F."/>
            <person name="Magnuson J."/>
            <person name="Mondo S."/>
            <person name="Nolan M."/>
            <person name="Ohm R."/>
            <person name="Pangilinan J."/>
            <person name="Park H.-J."/>
            <person name="Ramirez L."/>
            <person name="Alfaro M."/>
            <person name="Sun H."/>
            <person name="Tritt A."/>
            <person name="Yoshinaga Y."/>
            <person name="Zwiers L.-H."/>
            <person name="Turgeon B."/>
            <person name="Goodwin S."/>
            <person name="Spatafora J."/>
            <person name="Crous P."/>
            <person name="Grigoriev I."/>
        </authorList>
    </citation>
    <scope>NUCLEOTIDE SEQUENCE</scope>
    <source>
        <strain evidence="2">ATCC 36951</strain>
    </source>
</reference>
<name>A0A6A6C408_ZASCE</name>
<evidence type="ECO:0000256" key="1">
    <source>
        <dbReference type="SAM" id="MobiDB-lite"/>
    </source>
</evidence>
<dbReference type="GeneID" id="54567348"/>
<dbReference type="RefSeq" id="XP_033662552.1">
    <property type="nucleotide sequence ID" value="XM_033814076.1"/>
</dbReference>
<gene>
    <name evidence="2" type="ORF">M409DRAFT_59043</name>
</gene>